<dbReference type="SUPFAM" id="SSF55811">
    <property type="entry name" value="Nudix"/>
    <property type="match status" value="1"/>
</dbReference>
<keyword evidence="1" id="KW-0378">Hydrolase</keyword>
<accession>A0A645B6D1</accession>
<organism evidence="3">
    <name type="scientific">bioreactor metagenome</name>
    <dbReference type="NCBI Taxonomy" id="1076179"/>
    <lineage>
        <taxon>unclassified sequences</taxon>
        <taxon>metagenomes</taxon>
        <taxon>ecological metagenomes</taxon>
    </lineage>
</organism>
<dbReference type="Pfam" id="PF00293">
    <property type="entry name" value="NUDIX"/>
    <property type="match status" value="1"/>
</dbReference>
<dbReference type="PANTHER" id="PTHR10885">
    <property type="entry name" value="ISOPENTENYL-DIPHOSPHATE DELTA-ISOMERASE"/>
    <property type="match status" value="1"/>
</dbReference>
<dbReference type="CDD" id="cd04693">
    <property type="entry name" value="NUDIX_Hydrolase"/>
    <property type="match status" value="1"/>
</dbReference>
<dbReference type="GO" id="GO:0004452">
    <property type="term" value="F:isopentenyl-diphosphate delta-isomerase activity"/>
    <property type="evidence" value="ECO:0007669"/>
    <property type="project" value="UniProtKB-EC"/>
</dbReference>
<dbReference type="InterPro" id="IPR015797">
    <property type="entry name" value="NUDIX_hydrolase-like_dom_sf"/>
</dbReference>
<dbReference type="Gene3D" id="3.90.79.10">
    <property type="entry name" value="Nucleoside Triphosphate Pyrophosphohydrolase"/>
    <property type="match status" value="1"/>
</dbReference>
<evidence type="ECO:0000259" key="2">
    <source>
        <dbReference type="PROSITE" id="PS51462"/>
    </source>
</evidence>
<dbReference type="PROSITE" id="PS00893">
    <property type="entry name" value="NUDIX_BOX"/>
    <property type="match status" value="1"/>
</dbReference>
<dbReference type="PROSITE" id="PS51462">
    <property type="entry name" value="NUDIX"/>
    <property type="match status" value="1"/>
</dbReference>
<feature type="domain" description="Nudix hydrolase" evidence="2">
    <location>
        <begin position="28"/>
        <end position="157"/>
    </location>
</feature>
<dbReference type="InterPro" id="IPR020084">
    <property type="entry name" value="NUDIX_hydrolase_CS"/>
</dbReference>
<reference evidence="3" key="1">
    <citation type="submission" date="2019-08" db="EMBL/GenBank/DDBJ databases">
        <authorList>
            <person name="Kucharzyk K."/>
            <person name="Murdoch R.W."/>
            <person name="Higgins S."/>
            <person name="Loffler F."/>
        </authorList>
    </citation>
    <scope>NUCLEOTIDE SEQUENCE</scope>
</reference>
<dbReference type="EMBL" id="VSSQ01017891">
    <property type="protein sequence ID" value="MPM60616.1"/>
    <property type="molecule type" value="Genomic_DNA"/>
</dbReference>
<dbReference type="AlphaFoldDB" id="A0A645B6D1"/>
<dbReference type="GO" id="GO:0016787">
    <property type="term" value="F:hydrolase activity"/>
    <property type="evidence" value="ECO:0007669"/>
    <property type="project" value="UniProtKB-KW"/>
</dbReference>
<dbReference type="PANTHER" id="PTHR10885:SF0">
    <property type="entry name" value="ISOPENTENYL-DIPHOSPHATE DELTA-ISOMERASE"/>
    <property type="match status" value="1"/>
</dbReference>
<evidence type="ECO:0000256" key="1">
    <source>
        <dbReference type="ARBA" id="ARBA00022801"/>
    </source>
</evidence>
<comment type="caution">
    <text evidence="3">The sequence shown here is derived from an EMBL/GenBank/DDBJ whole genome shotgun (WGS) entry which is preliminary data.</text>
</comment>
<protein>
    <submittedName>
        <fullName evidence="3">Isopentenyl-diphosphate Delta-isomerase</fullName>
        <ecNumber evidence="3">5.3.3.2</ecNumber>
    </submittedName>
</protein>
<sequence length="172" mass="19943">MEIWDYYRADRTLTGNTGVRGEPMPKGCYHLVVHVCIFNSRGEMLIQQRQKDKQGWPNLWDVSVGGSACQGENSSSAAERETREELGLTLDLSEERPFLTVHFDRGFDDMYLIQKEVDLQQLQLQPEEVQAVRWATLSEIEQLMERKEFLPYLQGLIPLLFAMHLRRGAIQE</sequence>
<proteinExistence type="predicted"/>
<keyword evidence="3" id="KW-0413">Isomerase</keyword>
<name>A0A645B6D1_9ZZZZ</name>
<dbReference type="InterPro" id="IPR000086">
    <property type="entry name" value="NUDIX_hydrolase_dom"/>
</dbReference>
<evidence type="ECO:0000313" key="3">
    <source>
        <dbReference type="EMBL" id="MPM60616.1"/>
    </source>
</evidence>
<gene>
    <name evidence="3" type="primary">idi_17</name>
    <name evidence="3" type="ORF">SDC9_107468</name>
</gene>
<dbReference type="EC" id="5.3.3.2" evidence="3"/>